<evidence type="ECO:0000256" key="1">
    <source>
        <dbReference type="ARBA" id="ARBA00004651"/>
    </source>
</evidence>
<name>A0A6I9XWN8_9SAUR</name>
<dbReference type="PROSITE" id="PS00237">
    <property type="entry name" value="G_PROTEIN_RECEP_F1_1"/>
    <property type="match status" value="1"/>
</dbReference>
<dbReference type="PANTHER" id="PTHR22750">
    <property type="entry name" value="G-PROTEIN COUPLED RECEPTOR"/>
    <property type="match status" value="1"/>
</dbReference>
<feature type="transmembrane region" description="Helical" evidence="13">
    <location>
        <begin position="42"/>
        <end position="66"/>
    </location>
</feature>
<evidence type="ECO:0000313" key="16">
    <source>
        <dbReference type="RefSeq" id="XP_013915048.1"/>
    </source>
</evidence>
<dbReference type="OrthoDB" id="9874984at2759"/>
<keyword evidence="2" id="KW-1003">Cell membrane</keyword>
<comment type="similarity">
    <text evidence="11">Belongs to the G-protein coupled receptor 1 family.</text>
</comment>
<proteinExistence type="inferred from homology"/>
<gene>
    <name evidence="16" type="primary">S1PR3</name>
</gene>
<dbReference type="CTD" id="1903"/>
<dbReference type="GO" id="GO:0005886">
    <property type="term" value="C:plasma membrane"/>
    <property type="evidence" value="ECO:0007669"/>
    <property type="project" value="UniProtKB-SubCell"/>
</dbReference>
<protein>
    <submittedName>
        <fullName evidence="16">Sphingosine 1-phosphate receptor 3</fullName>
    </submittedName>
</protein>
<dbReference type="PRINTS" id="PR00237">
    <property type="entry name" value="GPCRRHODOPSN"/>
</dbReference>
<keyword evidence="9 11" id="KW-0807">Transducer</keyword>
<accession>A0A6I9XWN8</accession>
<evidence type="ECO:0000256" key="12">
    <source>
        <dbReference type="SAM" id="MobiDB-lite"/>
    </source>
</evidence>
<evidence type="ECO:0000313" key="15">
    <source>
        <dbReference type="Proteomes" id="UP000504617"/>
    </source>
</evidence>
<feature type="transmembrane region" description="Helical" evidence="13">
    <location>
        <begin position="117"/>
        <end position="135"/>
    </location>
</feature>
<feature type="transmembrane region" description="Helical" evidence="13">
    <location>
        <begin position="284"/>
        <end position="302"/>
    </location>
</feature>
<reference evidence="16" key="1">
    <citation type="submission" date="2025-08" db="UniProtKB">
        <authorList>
            <consortium name="RefSeq"/>
        </authorList>
    </citation>
    <scope>IDENTIFICATION</scope>
    <source>
        <tissue evidence="16">Skeletal muscle</tissue>
    </source>
</reference>
<dbReference type="Proteomes" id="UP000504617">
    <property type="component" value="Unplaced"/>
</dbReference>
<dbReference type="InterPro" id="IPR017452">
    <property type="entry name" value="GPCR_Rhodpsn_7TM"/>
</dbReference>
<dbReference type="PRINTS" id="PR01524">
    <property type="entry name" value="EDG3RECEPTOR"/>
</dbReference>
<dbReference type="GeneID" id="106543533"/>
<organism evidence="15 16">
    <name type="scientific">Thamnophis sirtalis</name>
    <dbReference type="NCBI Taxonomy" id="35019"/>
    <lineage>
        <taxon>Eukaryota</taxon>
        <taxon>Metazoa</taxon>
        <taxon>Chordata</taxon>
        <taxon>Craniata</taxon>
        <taxon>Vertebrata</taxon>
        <taxon>Euteleostomi</taxon>
        <taxon>Lepidosauria</taxon>
        <taxon>Squamata</taxon>
        <taxon>Bifurcata</taxon>
        <taxon>Unidentata</taxon>
        <taxon>Episquamata</taxon>
        <taxon>Toxicofera</taxon>
        <taxon>Serpentes</taxon>
        <taxon>Colubroidea</taxon>
        <taxon>Colubridae</taxon>
        <taxon>Natricinae</taxon>
        <taxon>Thamnophis</taxon>
    </lineage>
</organism>
<sequence>MAIVSTAPPSFLFFPENEVVDPVIVLHYNYTGKLSRGKEKKLTIIALLIICGFIILENLMVLIAIWKNNRFHNRMYFFIGNLALCDLLAGIVYKVNILMSGNKTLTLSSTIWFVREGSMFVALGASTLSLLAIAIERHLTMIKMRPYDANKKYRVFLLIGTCWLISLSLGALPILGWNCIGNLRDCSTILPLYSKKYVAFCTIIFIAILVAIVILYARIYILVKSSSRNVTNHNNSERSMALLRTVVIVVGVFIACWSPLFILLLIDVACKVKECSVLYQEDGFIALAVLNSAMNPVIYTLASKDMRRAFFRLVCGCLVKNNVAMSLPIQPTPDQSRSKSSSSNNTPKLNDDFLKTKNLSYITEKNKPPFYNGNVCK</sequence>
<dbReference type="PRINTS" id="PR01523">
    <property type="entry name" value="S1PRECEPTOR"/>
</dbReference>
<dbReference type="CDD" id="cd15345">
    <property type="entry name" value="7tmA_S1PR3_Edg3"/>
    <property type="match status" value="1"/>
</dbReference>
<evidence type="ECO:0000256" key="5">
    <source>
        <dbReference type="ARBA" id="ARBA00023040"/>
    </source>
</evidence>
<dbReference type="PROSITE" id="PS50262">
    <property type="entry name" value="G_PROTEIN_RECEP_F1_2"/>
    <property type="match status" value="1"/>
</dbReference>
<feature type="disulfide bond" evidence="10">
    <location>
        <begin position="179"/>
        <end position="186"/>
    </location>
</feature>
<dbReference type="InterPro" id="IPR004062">
    <property type="entry name" value="EDG3_rcpt"/>
</dbReference>
<keyword evidence="5 11" id="KW-0297">G-protein coupled receptor</keyword>
<evidence type="ECO:0000256" key="13">
    <source>
        <dbReference type="SAM" id="Phobius"/>
    </source>
</evidence>
<evidence type="ECO:0000256" key="4">
    <source>
        <dbReference type="ARBA" id="ARBA00022989"/>
    </source>
</evidence>
<dbReference type="GO" id="GO:0038036">
    <property type="term" value="F:sphingosine-1-phosphate receptor activity"/>
    <property type="evidence" value="ECO:0007669"/>
    <property type="project" value="InterPro"/>
</dbReference>
<evidence type="ECO:0000256" key="7">
    <source>
        <dbReference type="ARBA" id="ARBA00023170"/>
    </source>
</evidence>
<keyword evidence="7 11" id="KW-0675">Receptor</keyword>
<feature type="transmembrane region" description="Helical" evidence="13">
    <location>
        <begin position="241"/>
        <end position="264"/>
    </location>
</feature>
<dbReference type="SUPFAM" id="SSF81321">
    <property type="entry name" value="Family A G protein-coupled receptor-like"/>
    <property type="match status" value="1"/>
</dbReference>
<evidence type="ECO:0000256" key="9">
    <source>
        <dbReference type="ARBA" id="ARBA00023224"/>
    </source>
</evidence>
<evidence type="ECO:0000256" key="6">
    <source>
        <dbReference type="ARBA" id="ARBA00023136"/>
    </source>
</evidence>
<dbReference type="RefSeq" id="XP_013915048.1">
    <property type="nucleotide sequence ID" value="XM_014059573.1"/>
</dbReference>
<evidence type="ECO:0000259" key="14">
    <source>
        <dbReference type="PROSITE" id="PS50262"/>
    </source>
</evidence>
<evidence type="ECO:0000256" key="2">
    <source>
        <dbReference type="ARBA" id="ARBA00022475"/>
    </source>
</evidence>
<keyword evidence="6 13" id="KW-0472">Membrane</keyword>
<dbReference type="KEGG" id="tsr:106543533"/>
<evidence type="ECO:0000256" key="3">
    <source>
        <dbReference type="ARBA" id="ARBA00022692"/>
    </source>
</evidence>
<dbReference type="FunFam" id="1.20.1070.10:FF:000098">
    <property type="entry name" value="Sphingosine 1-phosphate receptor 1"/>
    <property type="match status" value="1"/>
</dbReference>
<evidence type="ECO:0000256" key="10">
    <source>
        <dbReference type="PIRSR" id="PIRSR604061-50"/>
    </source>
</evidence>
<feature type="region of interest" description="Disordered" evidence="12">
    <location>
        <begin position="329"/>
        <end position="352"/>
    </location>
</feature>
<keyword evidence="10" id="KW-1015">Disulfide bond</keyword>
<keyword evidence="3 11" id="KW-0812">Transmembrane</keyword>
<dbReference type="InterPro" id="IPR004061">
    <property type="entry name" value="S1P_rcpt"/>
</dbReference>
<feature type="disulfide bond" evidence="10">
    <location>
        <begin position="270"/>
        <end position="275"/>
    </location>
</feature>
<dbReference type="SMART" id="SM01381">
    <property type="entry name" value="7TM_GPCR_Srsx"/>
    <property type="match status" value="1"/>
</dbReference>
<evidence type="ECO:0000256" key="8">
    <source>
        <dbReference type="ARBA" id="ARBA00023180"/>
    </source>
</evidence>
<dbReference type="InterPro" id="IPR000276">
    <property type="entry name" value="GPCR_Rhodpsn"/>
</dbReference>
<comment type="subcellular location">
    <subcellularLocation>
        <location evidence="1">Cell membrane</location>
        <topology evidence="1">Multi-pass membrane protein</topology>
    </subcellularLocation>
</comment>
<feature type="transmembrane region" description="Helical" evidence="13">
    <location>
        <begin position="197"/>
        <end position="221"/>
    </location>
</feature>
<feature type="transmembrane region" description="Helical" evidence="13">
    <location>
        <begin position="155"/>
        <end position="177"/>
    </location>
</feature>
<dbReference type="Pfam" id="PF00001">
    <property type="entry name" value="7tm_1"/>
    <property type="match status" value="1"/>
</dbReference>
<feature type="domain" description="G-protein coupled receptors family 1 profile" evidence="14">
    <location>
        <begin position="57"/>
        <end position="299"/>
    </location>
</feature>
<dbReference type="Gene3D" id="1.20.1070.10">
    <property type="entry name" value="Rhodopsin 7-helix transmembrane proteins"/>
    <property type="match status" value="1"/>
</dbReference>
<keyword evidence="8" id="KW-0325">Glycoprotein</keyword>
<keyword evidence="4 13" id="KW-1133">Transmembrane helix</keyword>
<dbReference type="AlphaFoldDB" id="A0A6I9XWN8"/>
<keyword evidence="15" id="KW-1185">Reference proteome</keyword>
<feature type="transmembrane region" description="Helical" evidence="13">
    <location>
        <begin position="78"/>
        <end position="97"/>
    </location>
</feature>
<evidence type="ECO:0000256" key="11">
    <source>
        <dbReference type="RuleBase" id="RU000688"/>
    </source>
</evidence>